<protein>
    <recommendedName>
        <fullName evidence="8">Fucolectin tachylectin-4 pentraxin-1 domain-containing protein</fullName>
    </recommendedName>
</protein>
<gene>
    <name evidence="9" type="ORF">A0U92_13145</name>
</gene>
<feature type="domain" description="Fucolectin tachylectin-4 pentraxin-1" evidence="8">
    <location>
        <begin position="382"/>
        <end position="524"/>
    </location>
</feature>
<dbReference type="PANTHER" id="PTHR45713">
    <property type="entry name" value="FTP DOMAIN-CONTAINING PROTEIN"/>
    <property type="match status" value="1"/>
</dbReference>
<name>A0A1U9KID2_ACEAC</name>
<dbReference type="Gene3D" id="2.60.120.260">
    <property type="entry name" value="Galactose-binding domain-like"/>
    <property type="match status" value="1"/>
</dbReference>
<dbReference type="AlphaFoldDB" id="A0A1U9KID2"/>
<organism evidence="9 10">
    <name type="scientific">Acetobacter aceti</name>
    <dbReference type="NCBI Taxonomy" id="435"/>
    <lineage>
        <taxon>Bacteria</taxon>
        <taxon>Pseudomonadati</taxon>
        <taxon>Pseudomonadota</taxon>
        <taxon>Alphaproteobacteria</taxon>
        <taxon>Acetobacterales</taxon>
        <taxon>Acetobacteraceae</taxon>
        <taxon>Acetobacter</taxon>
        <taxon>Acetobacter subgen. Acetobacter</taxon>
    </lineage>
</organism>
<evidence type="ECO:0000256" key="5">
    <source>
        <dbReference type="ARBA" id="ARBA00022734"/>
    </source>
</evidence>
<dbReference type="SMART" id="SM00607">
    <property type="entry name" value="FTP"/>
    <property type="match status" value="1"/>
</dbReference>
<keyword evidence="5" id="KW-0430">Lectin</keyword>
<accession>A0A1U9KID2</accession>
<evidence type="ECO:0000259" key="8">
    <source>
        <dbReference type="SMART" id="SM00607"/>
    </source>
</evidence>
<keyword evidence="10" id="KW-1185">Reference proteome</keyword>
<keyword evidence="6" id="KW-0106">Calcium</keyword>
<evidence type="ECO:0000256" key="7">
    <source>
        <dbReference type="ARBA" id="ARBA00023157"/>
    </source>
</evidence>
<dbReference type="Pfam" id="PF22633">
    <property type="entry name" value="F5_F8_type_C_2"/>
    <property type="match status" value="1"/>
</dbReference>
<keyword evidence="4" id="KW-0479">Metal-binding</keyword>
<reference evidence="9 10" key="1">
    <citation type="submission" date="2016-03" db="EMBL/GenBank/DDBJ databases">
        <title>Acetic acid bacteria sequencing.</title>
        <authorList>
            <person name="Brandt J."/>
            <person name="Jakob F."/>
            <person name="Vogel R.F."/>
        </authorList>
    </citation>
    <scope>NUCLEOTIDE SEQUENCE [LARGE SCALE GENOMIC DNA]</scope>
    <source>
        <strain evidence="9 10">TMW2.1153</strain>
    </source>
</reference>
<evidence type="ECO:0000313" key="9">
    <source>
        <dbReference type="EMBL" id="AQS85561.1"/>
    </source>
</evidence>
<dbReference type="InterPro" id="IPR049625">
    <property type="entry name" value="Glyco_transf_61_cat"/>
</dbReference>
<comment type="subunit">
    <text evidence="3">Homotrimer.</text>
</comment>
<sequence length="526" mass="59756">MASICKTNIVFGETVILDSEPAVLDLCDVVYVPEQDSNSPSGVFDQGRKRVLQTAYFRGPNVEEMAPSLTMGYRYGDITDYAPDDVYIYCGFIHYHFGHFLLSTFSRFWSAAREKYPQAKILYSSHQGMDVWFEENSFMRKLFGALNLSQDDFVRFSSPQKIRRLIVPAPAFEEASFAYRRYATFCHEIGQKLAGHLMGKSDDRPVYLSKSKLQSGVRRLINEDVICERLAANGVEIVYPEMLSLEEQIALWANRPYVAGFIGSAFHASIFVPRDYIFMINYNMTTYSNFCLIDQANKAKADYYGIAPGELITLDSAKNPDETKGFSEVYKVSDPAGIADGILRILDYKIRADRSRARQPVVVGAFQWQKREVKTESIGVSLRNVAIDKKTRQSSLHPWVPDQKANATSGVLTGTFQFHTDTEANAWWEVDLEEPCVIKNIRLFNRCDSAPERCNHLRIEVGMDENSLKTILEKHDDRVIGGVDGMPLEWQASEPLIGRVLRITSLKNDYFHLDQVEVLGWPVSEN</sequence>
<dbReference type="STRING" id="435.A0U92_13145"/>
<dbReference type="RefSeq" id="WP_077813612.1">
    <property type="nucleotide sequence ID" value="NZ_CP014692.1"/>
</dbReference>
<dbReference type="OrthoDB" id="3760154at2"/>
<dbReference type="PANTHER" id="PTHR45713:SF6">
    <property type="entry name" value="F5_8 TYPE C DOMAIN-CONTAINING PROTEIN"/>
    <property type="match status" value="1"/>
</dbReference>
<dbReference type="InterPro" id="IPR008979">
    <property type="entry name" value="Galactose-bd-like_sf"/>
</dbReference>
<proteinExistence type="inferred from homology"/>
<dbReference type="GO" id="GO:0042806">
    <property type="term" value="F:fucose binding"/>
    <property type="evidence" value="ECO:0007669"/>
    <property type="project" value="UniProtKB-ARBA"/>
</dbReference>
<dbReference type="EMBL" id="CP014692">
    <property type="protein sequence ID" value="AQS85561.1"/>
    <property type="molecule type" value="Genomic_DNA"/>
</dbReference>
<dbReference type="SUPFAM" id="SSF49785">
    <property type="entry name" value="Galactose-binding domain-like"/>
    <property type="match status" value="1"/>
</dbReference>
<dbReference type="Pfam" id="PF04577">
    <property type="entry name" value="Glyco_transf_61"/>
    <property type="match status" value="1"/>
</dbReference>
<dbReference type="GO" id="GO:0016757">
    <property type="term" value="F:glycosyltransferase activity"/>
    <property type="evidence" value="ECO:0007669"/>
    <property type="project" value="InterPro"/>
</dbReference>
<dbReference type="InterPro" id="IPR051941">
    <property type="entry name" value="BG_Antigen-Binding_Lectin"/>
</dbReference>
<evidence type="ECO:0000313" key="10">
    <source>
        <dbReference type="Proteomes" id="UP000188937"/>
    </source>
</evidence>
<dbReference type="GO" id="GO:0010185">
    <property type="term" value="P:regulation of cellular defense response"/>
    <property type="evidence" value="ECO:0007669"/>
    <property type="project" value="UniProtKB-ARBA"/>
</dbReference>
<comment type="function">
    <text evidence="1">Acts as a defensive agent. Recognizes blood group fucosylated oligosaccharides including A, B, H and Lewis B-type antigens. Does not recognize Lewis A antigen and has low affinity for monovalent haptens.</text>
</comment>
<keyword evidence="7" id="KW-1015">Disulfide bond</keyword>
<evidence type="ECO:0000256" key="6">
    <source>
        <dbReference type="ARBA" id="ARBA00022837"/>
    </source>
</evidence>
<evidence type="ECO:0000256" key="1">
    <source>
        <dbReference type="ARBA" id="ARBA00002219"/>
    </source>
</evidence>
<dbReference type="InterPro" id="IPR006585">
    <property type="entry name" value="FTP1"/>
</dbReference>
<dbReference type="KEGG" id="aace:A0U92_13145"/>
<evidence type="ECO:0000256" key="2">
    <source>
        <dbReference type="ARBA" id="ARBA00010147"/>
    </source>
</evidence>
<dbReference type="GO" id="GO:0046872">
    <property type="term" value="F:metal ion binding"/>
    <property type="evidence" value="ECO:0007669"/>
    <property type="project" value="UniProtKB-KW"/>
</dbReference>
<evidence type="ECO:0000256" key="3">
    <source>
        <dbReference type="ARBA" id="ARBA00011233"/>
    </source>
</evidence>
<evidence type="ECO:0000256" key="4">
    <source>
        <dbReference type="ARBA" id="ARBA00022723"/>
    </source>
</evidence>
<comment type="similarity">
    <text evidence="2">Belongs to the fucolectin family.</text>
</comment>
<dbReference type="Proteomes" id="UP000188937">
    <property type="component" value="Chromosome"/>
</dbReference>